<dbReference type="GO" id="GO:0005886">
    <property type="term" value="C:plasma membrane"/>
    <property type="evidence" value="ECO:0007669"/>
    <property type="project" value="UniProtKB-SubCell"/>
</dbReference>
<feature type="transmembrane region" description="Helical" evidence="7">
    <location>
        <begin position="12"/>
        <end position="36"/>
    </location>
</feature>
<evidence type="ECO:0000256" key="5">
    <source>
        <dbReference type="ARBA" id="ARBA00022989"/>
    </source>
</evidence>
<dbReference type="Proteomes" id="UP000186104">
    <property type="component" value="Chromosome"/>
</dbReference>
<dbReference type="PANTHER" id="PTHR33452:SF1">
    <property type="entry name" value="INNER MEMBRANE PROTEIN YPHA-RELATED"/>
    <property type="match status" value="1"/>
</dbReference>
<evidence type="ECO:0000256" key="4">
    <source>
        <dbReference type="ARBA" id="ARBA00022692"/>
    </source>
</evidence>
<keyword evidence="3" id="KW-1003">Cell membrane</keyword>
<feature type="transmembrane region" description="Helical" evidence="7">
    <location>
        <begin position="56"/>
        <end position="78"/>
    </location>
</feature>
<evidence type="ECO:0000313" key="8">
    <source>
        <dbReference type="EMBL" id="ANI93399.1"/>
    </source>
</evidence>
<dbReference type="STRING" id="499555.BJL86_2639"/>
<proteinExistence type="inferred from homology"/>
<evidence type="ECO:0000256" key="3">
    <source>
        <dbReference type="ARBA" id="ARBA00022475"/>
    </source>
</evidence>
<sequence length="152" mass="15548">MARILTSGPGTRAALSDLALLAFRVILGIVFIAHGWQKISENGFGGQADAFEAMGIPAPAVAAAFAIIIEFGGGIALLAGVLMPVVGVLLFVDMVGAFIYVHAGTEIFVDAGGWELIAVLGFGALLLAIVGAGRFSVDWLVAGRKRTAPVVA</sequence>
<reference evidence="8 9" key="1">
    <citation type="submission" date="2016-06" db="EMBL/GenBank/DDBJ databases">
        <title>Complete genome sequence of a saline-alkali tolerant type strain Dietzia timorensis ID05-A0528T.</title>
        <authorList>
            <person name="Wu X."/>
        </authorList>
    </citation>
    <scope>NUCLEOTIDE SEQUENCE [LARGE SCALE GENOMIC DNA]</scope>
    <source>
        <strain evidence="8 9">ID05-A0528</strain>
    </source>
</reference>
<dbReference type="KEGG" id="dtm:BJL86_2639"/>
<dbReference type="InterPro" id="IPR051907">
    <property type="entry name" value="DoxX-like_oxidoreductase"/>
</dbReference>
<feature type="transmembrane region" description="Helical" evidence="7">
    <location>
        <begin position="85"/>
        <end position="104"/>
    </location>
</feature>
<keyword evidence="4 7" id="KW-0812">Transmembrane</keyword>
<keyword evidence="5 7" id="KW-1133">Transmembrane helix</keyword>
<keyword evidence="6 7" id="KW-0472">Membrane</keyword>
<organism evidence="8 9">
    <name type="scientific">Dietzia timorensis</name>
    <dbReference type="NCBI Taxonomy" id="499555"/>
    <lineage>
        <taxon>Bacteria</taxon>
        <taxon>Bacillati</taxon>
        <taxon>Actinomycetota</taxon>
        <taxon>Actinomycetes</taxon>
        <taxon>Mycobacteriales</taxon>
        <taxon>Dietziaceae</taxon>
        <taxon>Dietzia</taxon>
    </lineage>
</organism>
<accession>A0A173LP19</accession>
<gene>
    <name evidence="8" type="ORF">BJL86_2639</name>
</gene>
<evidence type="ECO:0000313" key="9">
    <source>
        <dbReference type="Proteomes" id="UP000186104"/>
    </source>
</evidence>
<dbReference type="RefSeq" id="WP_067472373.1">
    <property type="nucleotide sequence ID" value="NZ_CP015961.1"/>
</dbReference>
<evidence type="ECO:0000256" key="6">
    <source>
        <dbReference type="ARBA" id="ARBA00023136"/>
    </source>
</evidence>
<dbReference type="InterPro" id="IPR032808">
    <property type="entry name" value="DoxX"/>
</dbReference>
<evidence type="ECO:0000256" key="1">
    <source>
        <dbReference type="ARBA" id="ARBA00004651"/>
    </source>
</evidence>
<comment type="similarity">
    <text evidence="2">Belongs to the DoxX family.</text>
</comment>
<evidence type="ECO:0000256" key="2">
    <source>
        <dbReference type="ARBA" id="ARBA00006679"/>
    </source>
</evidence>
<keyword evidence="9" id="KW-1185">Reference proteome</keyword>
<dbReference type="Pfam" id="PF07681">
    <property type="entry name" value="DoxX"/>
    <property type="match status" value="1"/>
</dbReference>
<dbReference type="OrthoDB" id="1122432at2"/>
<dbReference type="AlphaFoldDB" id="A0A173LP19"/>
<dbReference type="PANTHER" id="PTHR33452">
    <property type="entry name" value="OXIDOREDUCTASE CATD-RELATED"/>
    <property type="match status" value="1"/>
</dbReference>
<feature type="transmembrane region" description="Helical" evidence="7">
    <location>
        <begin position="116"/>
        <end position="137"/>
    </location>
</feature>
<protein>
    <submittedName>
        <fullName evidence="8">Inner membrane protein YqjF</fullName>
    </submittedName>
</protein>
<comment type="subcellular location">
    <subcellularLocation>
        <location evidence="1">Cell membrane</location>
        <topology evidence="1">Multi-pass membrane protein</topology>
    </subcellularLocation>
</comment>
<name>A0A173LP19_9ACTN</name>
<dbReference type="EMBL" id="CP015961">
    <property type="protein sequence ID" value="ANI93399.1"/>
    <property type="molecule type" value="Genomic_DNA"/>
</dbReference>
<evidence type="ECO:0000256" key="7">
    <source>
        <dbReference type="SAM" id="Phobius"/>
    </source>
</evidence>